<dbReference type="AlphaFoldDB" id="A0A371IVK0"/>
<dbReference type="RefSeq" id="WP_095405900.1">
    <property type="nucleotide sequence ID" value="NZ_NOJZ02000002.1"/>
</dbReference>
<dbReference type="OrthoDB" id="244102at2"/>
<evidence type="ECO:0000259" key="2">
    <source>
        <dbReference type="Pfam" id="PF01370"/>
    </source>
</evidence>
<organism evidence="3 4">
    <name type="scientific">Romboutsia maritimum</name>
    <dbReference type="NCBI Taxonomy" id="2020948"/>
    <lineage>
        <taxon>Bacteria</taxon>
        <taxon>Bacillati</taxon>
        <taxon>Bacillota</taxon>
        <taxon>Clostridia</taxon>
        <taxon>Peptostreptococcales</taxon>
        <taxon>Peptostreptococcaceae</taxon>
        <taxon>Romboutsia</taxon>
    </lineage>
</organism>
<evidence type="ECO:0000313" key="4">
    <source>
        <dbReference type="Proteomes" id="UP000243494"/>
    </source>
</evidence>
<evidence type="ECO:0000313" key="3">
    <source>
        <dbReference type="EMBL" id="RDY24514.1"/>
    </source>
</evidence>
<feature type="domain" description="NAD-dependent epimerase/dehydratase" evidence="2">
    <location>
        <begin position="4"/>
        <end position="220"/>
    </location>
</feature>
<dbReference type="Pfam" id="PF01370">
    <property type="entry name" value="Epimerase"/>
    <property type="match status" value="1"/>
</dbReference>
<proteinExistence type="inferred from homology"/>
<protein>
    <submittedName>
        <fullName evidence="3">NAD(P)-dependent oxidoreductase</fullName>
    </submittedName>
</protein>
<name>A0A371IVK0_9FIRM</name>
<dbReference type="CDD" id="cd08946">
    <property type="entry name" value="SDR_e"/>
    <property type="match status" value="1"/>
</dbReference>
<gene>
    <name evidence="3" type="ORF">CHF27_002420</name>
</gene>
<dbReference type="Gene3D" id="3.40.50.720">
    <property type="entry name" value="NAD(P)-binding Rossmann-like Domain"/>
    <property type="match status" value="1"/>
</dbReference>
<dbReference type="InterPro" id="IPR036291">
    <property type="entry name" value="NAD(P)-bd_dom_sf"/>
</dbReference>
<comment type="caution">
    <text evidence="3">The sequence shown here is derived from an EMBL/GenBank/DDBJ whole genome shotgun (WGS) entry which is preliminary data.</text>
</comment>
<dbReference type="SUPFAM" id="SSF51735">
    <property type="entry name" value="NAD(P)-binding Rossmann-fold domains"/>
    <property type="match status" value="1"/>
</dbReference>
<accession>A0A371IVK0</accession>
<dbReference type="EMBL" id="NOJZ02000002">
    <property type="protein sequence ID" value="RDY24514.1"/>
    <property type="molecule type" value="Genomic_DNA"/>
</dbReference>
<keyword evidence="4" id="KW-1185">Reference proteome</keyword>
<comment type="similarity">
    <text evidence="1">Belongs to the NAD(P)-dependent epimerase/dehydratase family.</text>
</comment>
<sequence length="299" mass="34594">MKRILISGATGYVGSNLARKLNSLGYEVHIIIRKASNLDKIKDIEENIKKHIFSGSTDDLCEIVLNINPDIVIHLASMFIGEHKIQQVKQLVDSNVLFSTQLMEASVNAGVKYFVNTGTQWQHYQDKEYSPVNLYAATKEAFESIAKYYVESFDMRMITLKLSDTYGPMDTRLKIINKLFEIAQSEEVLDMSKGEQEIGLLYIDDVINAFLIAIEKIQKMNPHECKEFLVLPDKIYSLKEVVNVFEDIINKKLKINWGKREYRKREMMKIYTKEENILKESEIISLYEGISNFIKQQDI</sequence>
<dbReference type="PANTHER" id="PTHR43000">
    <property type="entry name" value="DTDP-D-GLUCOSE 4,6-DEHYDRATASE-RELATED"/>
    <property type="match status" value="1"/>
</dbReference>
<reference evidence="3 4" key="1">
    <citation type="journal article" date="2017" name="Genome Announc.">
        <title>Draft Genome Sequence of Romboutsia maritimum sp. nov. Strain CCRI-22766(T), Isolated from Coastal Estuarine Mud.</title>
        <authorList>
            <person name="Maheux A.F."/>
            <person name="Boudreau D.K."/>
            <person name="Berube E."/>
            <person name="Boissinot M."/>
            <person name="Raymond F."/>
            <person name="Brodeur S."/>
            <person name="Corbeil J."/>
            <person name="Brightwell G."/>
            <person name="Broda D."/>
            <person name="Omar R.F."/>
            <person name="Bergeron M.G."/>
        </authorList>
    </citation>
    <scope>NUCLEOTIDE SEQUENCE [LARGE SCALE GENOMIC DNA]</scope>
    <source>
        <strain evidence="3 4">CCRI-22766</strain>
    </source>
</reference>
<evidence type="ECO:0000256" key="1">
    <source>
        <dbReference type="ARBA" id="ARBA00007637"/>
    </source>
</evidence>
<dbReference type="Proteomes" id="UP000243494">
    <property type="component" value="Unassembled WGS sequence"/>
</dbReference>
<dbReference type="InterPro" id="IPR001509">
    <property type="entry name" value="Epimerase_deHydtase"/>
</dbReference>